<evidence type="ECO:0000313" key="4">
    <source>
        <dbReference type="EMBL" id="ORY98978.1"/>
    </source>
</evidence>
<dbReference type="SUPFAM" id="SSF50978">
    <property type="entry name" value="WD40 repeat-like"/>
    <property type="match status" value="1"/>
</dbReference>
<dbReference type="InterPro" id="IPR056421">
    <property type="entry name" value="TPR_GEMI5"/>
</dbReference>
<dbReference type="AlphaFoldDB" id="A0A1X2HIV2"/>
<comment type="caution">
    <text evidence="4">The sequence shown here is derived from an EMBL/GenBank/DDBJ whole genome shotgun (WGS) entry which is preliminary data.</text>
</comment>
<dbReference type="InterPro" id="IPR036322">
    <property type="entry name" value="WD40_repeat_dom_sf"/>
</dbReference>
<organism evidence="4 5">
    <name type="scientific">Syncephalastrum racemosum</name>
    <name type="common">Filamentous fungus</name>
    <dbReference type="NCBI Taxonomy" id="13706"/>
    <lineage>
        <taxon>Eukaryota</taxon>
        <taxon>Fungi</taxon>
        <taxon>Fungi incertae sedis</taxon>
        <taxon>Mucoromycota</taxon>
        <taxon>Mucoromycotina</taxon>
        <taxon>Mucoromycetes</taxon>
        <taxon>Mucorales</taxon>
        <taxon>Syncephalastraceae</taxon>
        <taxon>Syncephalastrum</taxon>
    </lineage>
</organism>
<feature type="repeat" description="WD" evidence="1">
    <location>
        <begin position="591"/>
        <end position="624"/>
    </location>
</feature>
<dbReference type="GO" id="GO:0005634">
    <property type="term" value="C:nucleus"/>
    <property type="evidence" value="ECO:0007669"/>
    <property type="project" value="TreeGrafter"/>
</dbReference>
<dbReference type="Pfam" id="PF23774">
    <property type="entry name" value="TPR_GEMI5"/>
    <property type="match status" value="1"/>
</dbReference>
<feature type="domain" description="Gem-associated protein 5 TPR" evidence="3">
    <location>
        <begin position="886"/>
        <end position="1020"/>
    </location>
</feature>
<reference evidence="4 5" key="1">
    <citation type="submission" date="2016-07" db="EMBL/GenBank/DDBJ databases">
        <title>Pervasive Adenine N6-methylation of Active Genes in Fungi.</title>
        <authorList>
            <consortium name="DOE Joint Genome Institute"/>
            <person name="Mondo S.J."/>
            <person name="Dannebaum R.O."/>
            <person name="Kuo R.C."/>
            <person name="Labutti K."/>
            <person name="Haridas S."/>
            <person name="Kuo A."/>
            <person name="Salamov A."/>
            <person name="Ahrendt S.R."/>
            <person name="Lipzen A."/>
            <person name="Sullivan W."/>
            <person name="Andreopoulos W.B."/>
            <person name="Clum A."/>
            <person name="Lindquist E."/>
            <person name="Daum C."/>
            <person name="Ramamoorthy G.K."/>
            <person name="Gryganskyi A."/>
            <person name="Culley D."/>
            <person name="Magnuson J.K."/>
            <person name="James T.Y."/>
            <person name="O'Malley M.A."/>
            <person name="Stajich J.E."/>
            <person name="Spatafora J.W."/>
            <person name="Visel A."/>
            <person name="Grigoriev I.V."/>
        </authorList>
    </citation>
    <scope>NUCLEOTIDE SEQUENCE [LARGE SCALE GENOMIC DNA]</scope>
    <source>
        <strain evidence="4 5">NRRL 2496</strain>
    </source>
</reference>
<evidence type="ECO:0000259" key="3">
    <source>
        <dbReference type="Pfam" id="PF23774"/>
    </source>
</evidence>
<dbReference type="PANTHER" id="PTHR46362">
    <property type="entry name" value="GEM-ASSOCIATED PROTEIN 5"/>
    <property type="match status" value="1"/>
</dbReference>
<dbReference type="OrthoDB" id="7326421at2759"/>
<protein>
    <submittedName>
        <fullName evidence="4">WD40-repeat-containing domain protein</fullName>
    </submittedName>
</protein>
<evidence type="ECO:0000313" key="5">
    <source>
        <dbReference type="Proteomes" id="UP000242180"/>
    </source>
</evidence>
<dbReference type="STRING" id="13706.A0A1X2HIV2"/>
<dbReference type="InterPro" id="IPR015943">
    <property type="entry name" value="WD40/YVTN_repeat-like_dom_sf"/>
</dbReference>
<name>A0A1X2HIV2_SYNRA</name>
<dbReference type="SMART" id="SM00320">
    <property type="entry name" value="WD40"/>
    <property type="match status" value="9"/>
</dbReference>
<evidence type="ECO:0000256" key="2">
    <source>
        <dbReference type="SAM" id="MobiDB-lite"/>
    </source>
</evidence>
<dbReference type="InParanoid" id="A0A1X2HIV2"/>
<dbReference type="InterPro" id="IPR001680">
    <property type="entry name" value="WD40_rpt"/>
</dbReference>
<dbReference type="InterPro" id="IPR052640">
    <property type="entry name" value="Gemin-5"/>
</dbReference>
<dbReference type="EMBL" id="MCGN01000003">
    <property type="protein sequence ID" value="ORY98978.1"/>
    <property type="molecule type" value="Genomic_DNA"/>
</dbReference>
<dbReference type="PROSITE" id="PS50082">
    <property type="entry name" value="WD_REPEATS_2"/>
    <property type="match status" value="1"/>
</dbReference>
<dbReference type="GO" id="GO:0032797">
    <property type="term" value="C:SMN complex"/>
    <property type="evidence" value="ECO:0007669"/>
    <property type="project" value="TreeGrafter"/>
</dbReference>
<keyword evidence="1" id="KW-0853">WD repeat</keyword>
<feature type="region of interest" description="Disordered" evidence="2">
    <location>
        <begin position="691"/>
        <end position="715"/>
    </location>
</feature>
<dbReference type="OMA" id="DYAFQMM"/>
<dbReference type="GO" id="GO:0000387">
    <property type="term" value="P:spliceosomal snRNP assembly"/>
    <property type="evidence" value="ECO:0007669"/>
    <property type="project" value="TreeGrafter"/>
</dbReference>
<dbReference type="SUPFAM" id="SSF50998">
    <property type="entry name" value="Quinoprotein alcohol dehydrogenase-like"/>
    <property type="match status" value="1"/>
</dbReference>
<proteinExistence type="predicted"/>
<dbReference type="Pfam" id="PF00400">
    <property type="entry name" value="WD40"/>
    <property type="match status" value="1"/>
</dbReference>
<accession>A0A1X2HIV2</accession>
<sequence>MNKVDHPPCHAYPPTPNWYTSHAATVTDNYYVYASQKRIVLLDLASLRFVKSFLASTRQITALTVANTICFVAGEDPTIRAFSLLNSQLVATYTSHSKAHVTVIQTVRDGSILASADKQGVIYVQEAFGTRVERHAKVLSEVYCMAPLTFQGQDYLAIGYANGMIYIERIEDNLKMTTVHQMISGDDAVHSLVWQEKANDTDWPLLASSYRHARDIHIWDVPDERIIRTKEIPHLAAAASKNQRQASWPELRWSTRWRNDLFFTGNLGRIHYCDVTKKEKIKTFQPAHVHSRVAFTLHWASPTHLITSSLDNRIILTDLNAPTKSTEIVCPNSYPYSIDMSISNLDTLAVAMGDSTIRILRENKDSLLGKSSNPHSTLWRNMKGRIRDVKWHPTMEGLVAYSSEYGRIGLYDIVKESSGGRLFKNYHRNQGDPPMISWAKIRDSPIEKLLTCGGYGELFAFNPQRLDEPPLDIAAEIEALNPDWMSTLQIKLTTRRCCMAVDPQGLFLALGHTDGLVEIYKLDTLKLYYTADCFADKVTSLAWNNTGSAKLAVGYDDKRIAVHEMGDKRPETIGDPGVPETTPSYWCSNKQFSHKGAISTLAWSHHSDQDYLASGSTDEVVCIWHKDTPIAQFSEHRAKILSVCWSPWEQDKLYTSAEDRFIYSWKYTDYKNITDRDEPLSKSEYQNIIKKTAPSHKGTKRQETTASTAEPDKKRKKTTTLFGVLSAAKHRTSLAALQRACVCLASDVLGRDVEASIAHVRSRIPPEIDASAYEKDIVPETNDEDGLSAIQQFFGDANAVRTWLARESTSPTEAVYQLSGDGGPQDAHLVLDAMRGHLDSLERAAATSGRVRLSDWIALALSPMGKVKRKEVPFFSVSLIHDFFLGGKDLWLRAMESQAKNLEAEGHAWMAATCYLACARVYEAVRVCRAASLLSEALAIARLRLPSSDPIIGDLFAEYGEMLKLENKDEMAAMCFLRSKRSGSVSVALNLLSRSKRESGLFWSACLAHLVEDVSAEERIKLYTDTLSKRVLKKPQENLEQA</sequence>
<dbReference type="GO" id="GO:0003730">
    <property type="term" value="F:mRNA 3'-UTR binding"/>
    <property type="evidence" value="ECO:0007669"/>
    <property type="project" value="TreeGrafter"/>
</dbReference>
<gene>
    <name evidence="4" type="ORF">BCR43DRAFT_488525</name>
</gene>
<dbReference type="Gene3D" id="2.130.10.10">
    <property type="entry name" value="YVTN repeat-like/Quinoprotein amine dehydrogenase"/>
    <property type="match status" value="2"/>
</dbReference>
<evidence type="ECO:0000256" key="1">
    <source>
        <dbReference type="PROSITE-ProRule" id="PRU00221"/>
    </source>
</evidence>
<keyword evidence="5" id="KW-1185">Reference proteome</keyword>
<dbReference type="InterPro" id="IPR011047">
    <property type="entry name" value="Quinoprotein_ADH-like_sf"/>
</dbReference>
<dbReference type="Proteomes" id="UP000242180">
    <property type="component" value="Unassembled WGS sequence"/>
</dbReference>
<dbReference type="PANTHER" id="PTHR46362:SF1">
    <property type="entry name" value="GEM-ASSOCIATED PROTEIN 5"/>
    <property type="match status" value="1"/>
</dbReference>